<evidence type="ECO:0000313" key="1">
    <source>
        <dbReference type="EMBL" id="GAI35050.1"/>
    </source>
</evidence>
<proteinExistence type="predicted"/>
<reference evidence="1" key="1">
    <citation type="journal article" date="2014" name="Front. Microbiol.">
        <title>High frequency of phylogenetically diverse reductive dehalogenase-homologous genes in deep subseafloor sedimentary metagenomes.</title>
        <authorList>
            <person name="Kawai M."/>
            <person name="Futagami T."/>
            <person name="Toyoda A."/>
            <person name="Takaki Y."/>
            <person name="Nishi S."/>
            <person name="Hori S."/>
            <person name="Arai W."/>
            <person name="Tsubouchi T."/>
            <person name="Morono Y."/>
            <person name="Uchiyama I."/>
            <person name="Ito T."/>
            <person name="Fujiyama A."/>
            <person name="Inagaki F."/>
            <person name="Takami H."/>
        </authorList>
    </citation>
    <scope>NUCLEOTIDE SEQUENCE</scope>
    <source>
        <strain evidence="1">Expedition CK06-06</strain>
    </source>
</reference>
<name>X1P7R0_9ZZZZ</name>
<sequence length="51" mass="5786">MSEQITVKIYTTSHQTLLKLQDILPGKPTLISLLDEAIKLLATKYLKKEES</sequence>
<organism evidence="1">
    <name type="scientific">marine sediment metagenome</name>
    <dbReference type="NCBI Taxonomy" id="412755"/>
    <lineage>
        <taxon>unclassified sequences</taxon>
        <taxon>metagenomes</taxon>
        <taxon>ecological metagenomes</taxon>
    </lineage>
</organism>
<dbReference type="AlphaFoldDB" id="X1P7R0"/>
<comment type="caution">
    <text evidence="1">The sequence shown here is derived from an EMBL/GenBank/DDBJ whole genome shotgun (WGS) entry which is preliminary data.</text>
</comment>
<dbReference type="EMBL" id="BARV01029884">
    <property type="protein sequence ID" value="GAI35050.1"/>
    <property type="molecule type" value="Genomic_DNA"/>
</dbReference>
<gene>
    <name evidence="1" type="ORF">S06H3_47559</name>
</gene>
<accession>X1P7R0</accession>
<protein>
    <submittedName>
        <fullName evidence="1">Uncharacterized protein</fullName>
    </submittedName>
</protein>